<dbReference type="RefSeq" id="WP_378291897.1">
    <property type="nucleotide sequence ID" value="NZ_JBHULE010000019.1"/>
</dbReference>
<proteinExistence type="predicted"/>
<protein>
    <submittedName>
        <fullName evidence="1">Uncharacterized protein</fullName>
    </submittedName>
</protein>
<gene>
    <name evidence="1" type="ORF">ACFSR1_09540</name>
</gene>
<keyword evidence="2" id="KW-1185">Reference proteome</keyword>
<comment type="caution">
    <text evidence="1">The sequence shown here is derived from an EMBL/GenBank/DDBJ whole genome shotgun (WGS) entry which is preliminary data.</text>
</comment>
<dbReference type="Proteomes" id="UP001597319">
    <property type="component" value="Unassembled WGS sequence"/>
</dbReference>
<name>A0ABW5LF69_9FLAO</name>
<sequence>MAASEYNLKNNRLSILRLEKREVNDVIELTKSATVVFRNVIMWATQEE</sequence>
<dbReference type="EMBL" id="JBHULE010000019">
    <property type="protein sequence ID" value="MFD2562906.1"/>
    <property type="molecule type" value="Genomic_DNA"/>
</dbReference>
<reference evidence="2" key="1">
    <citation type="journal article" date="2019" name="Int. J. Syst. Evol. Microbiol.">
        <title>The Global Catalogue of Microorganisms (GCM) 10K type strain sequencing project: providing services to taxonomists for standard genome sequencing and annotation.</title>
        <authorList>
            <consortium name="The Broad Institute Genomics Platform"/>
            <consortium name="The Broad Institute Genome Sequencing Center for Infectious Disease"/>
            <person name="Wu L."/>
            <person name="Ma J."/>
        </authorList>
    </citation>
    <scope>NUCLEOTIDE SEQUENCE [LARGE SCALE GENOMIC DNA]</scope>
    <source>
        <strain evidence="2">KCTC 52274</strain>
    </source>
</reference>
<organism evidence="1 2">
    <name type="scientific">Aquimarina rubra</name>
    <dbReference type="NCBI Taxonomy" id="1920033"/>
    <lineage>
        <taxon>Bacteria</taxon>
        <taxon>Pseudomonadati</taxon>
        <taxon>Bacteroidota</taxon>
        <taxon>Flavobacteriia</taxon>
        <taxon>Flavobacteriales</taxon>
        <taxon>Flavobacteriaceae</taxon>
        <taxon>Aquimarina</taxon>
    </lineage>
</organism>
<accession>A0ABW5LF69</accession>
<evidence type="ECO:0000313" key="1">
    <source>
        <dbReference type="EMBL" id="MFD2562906.1"/>
    </source>
</evidence>
<evidence type="ECO:0000313" key="2">
    <source>
        <dbReference type="Proteomes" id="UP001597319"/>
    </source>
</evidence>